<evidence type="ECO:0000313" key="2">
    <source>
        <dbReference type="EMBL" id="WOK92840.1"/>
    </source>
</evidence>
<feature type="compositionally biased region" description="Basic residues" evidence="1">
    <location>
        <begin position="43"/>
        <end position="52"/>
    </location>
</feature>
<keyword evidence="3" id="KW-1185">Reference proteome</keyword>
<dbReference type="AlphaFoldDB" id="A0AAQ3JQQ6"/>
<accession>A0AAQ3JQQ6</accession>
<feature type="region of interest" description="Disordered" evidence="1">
    <location>
        <begin position="1"/>
        <end position="54"/>
    </location>
</feature>
<evidence type="ECO:0000313" key="3">
    <source>
        <dbReference type="Proteomes" id="UP001327560"/>
    </source>
</evidence>
<gene>
    <name evidence="2" type="ORF">Cni_G01532</name>
</gene>
<evidence type="ECO:0000256" key="1">
    <source>
        <dbReference type="SAM" id="MobiDB-lite"/>
    </source>
</evidence>
<name>A0AAQ3JQQ6_9LILI</name>
<reference evidence="2 3" key="1">
    <citation type="submission" date="2023-10" db="EMBL/GenBank/DDBJ databases">
        <title>Chromosome-scale genome assembly provides insights into flower coloration mechanisms of Canna indica.</title>
        <authorList>
            <person name="Li C."/>
        </authorList>
    </citation>
    <scope>NUCLEOTIDE SEQUENCE [LARGE SCALE GENOMIC DNA]</scope>
    <source>
        <tissue evidence="2">Flower</tissue>
    </source>
</reference>
<feature type="region of interest" description="Disordered" evidence="1">
    <location>
        <begin position="212"/>
        <end position="244"/>
    </location>
</feature>
<protein>
    <submittedName>
        <fullName evidence="2">Uncharacterized protein</fullName>
    </submittedName>
</protein>
<dbReference type="Proteomes" id="UP001327560">
    <property type="component" value="Chromosome 1"/>
</dbReference>
<feature type="compositionally biased region" description="Basic and acidic residues" evidence="1">
    <location>
        <begin position="1"/>
        <end position="10"/>
    </location>
</feature>
<feature type="compositionally biased region" description="Polar residues" evidence="1">
    <location>
        <begin position="220"/>
        <end position="230"/>
    </location>
</feature>
<proteinExistence type="predicted"/>
<dbReference type="EMBL" id="CP136890">
    <property type="protein sequence ID" value="WOK92840.1"/>
    <property type="molecule type" value="Genomic_DNA"/>
</dbReference>
<sequence>MAAAGEEGKGDCFGACHGRDSRTPSDRIGVAASTTIPPPPHPPRGRKSKNQKHQQLWMDGCGERKRRWMAEERSRLKKADPKELILDQPQAHQRGGAFGGSQGRVFIHPLCDGGKANNGTTWFRTSKVNLFFKLLIKHKLQNRLQAEEAAASSSCRVTTRPEEPTAPANLSFGPDGVATKDIHVDPLFSCSLRIFLPDAAAAAKSLHRAPNLDDQENCTRRSNYHSSASAHENDDDPAADTGTYSEYLPSVMDVSIVIYFRGGGWEQYGERERDPLFNIKKSGPDLIILR</sequence>
<organism evidence="2 3">
    <name type="scientific">Canna indica</name>
    <name type="common">Indian-shot</name>
    <dbReference type="NCBI Taxonomy" id="4628"/>
    <lineage>
        <taxon>Eukaryota</taxon>
        <taxon>Viridiplantae</taxon>
        <taxon>Streptophyta</taxon>
        <taxon>Embryophyta</taxon>
        <taxon>Tracheophyta</taxon>
        <taxon>Spermatophyta</taxon>
        <taxon>Magnoliopsida</taxon>
        <taxon>Liliopsida</taxon>
        <taxon>Zingiberales</taxon>
        <taxon>Cannaceae</taxon>
        <taxon>Canna</taxon>
    </lineage>
</organism>
<feature type="region of interest" description="Disordered" evidence="1">
    <location>
        <begin position="155"/>
        <end position="174"/>
    </location>
</feature>